<dbReference type="Proteomes" id="UP000662637">
    <property type="component" value="Unassembled WGS sequence"/>
</dbReference>
<accession>A0A834UZC5</accession>
<protein>
    <submittedName>
        <fullName evidence="1">Uncharacterized protein</fullName>
    </submittedName>
</protein>
<evidence type="ECO:0000313" key="1">
    <source>
        <dbReference type="EMBL" id="KAF7475845.1"/>
    </source>
</evidence>
<sequence length="127" mass="13856">MVFAHSPTRPPVPKAPLPYSQCPCSARVGMQLLYRVGWGATIGRTLCRCVTGSYSLPRSFESTLADPVCRACGCGGRLHLGVDSLAVVTHVCGLEDNPPLLVHILTTERRVRYAHTQLLRLTMRDGP</sequence>
<reference evidence="1" key="1">
    <citation type="submission" date="2020-08" db="EMBL/GenBank/DDBJ databases">
        <authorList>
            <person name="Shumante A."/>
            <person name="Zimin A.V."/>
            <person name="Puiu D."/>
            <person name="Salzberg S.L."/>
        </authorList>
    </citation>
    <scope>NUCLEOTIDE SEQUENCE</scope>
    <source>
        <strain evidence="1">WC2-LM</strain>
        <tissue evidence="1">Liver</tissue>
    </source>
</reference>
<gene>
    <name evidence="1" type="ORF">GHT09_013196</name>
</gene>
<comment type="caution">
    <text evidence="1">The sequence shown here is derived from an EMBL/GenBank/DDBJ whole genome shotgun (WGS) entry which is preliminary data.</text>
</comment>
<dbReference type="EMBL" id="WJEC01002845">
    <property type="protein sequence ID" value="KAF7475845.1"/>
    <property type="molecule type" value="Genomic_DNA"/>
</dbReference>
<proteinExistence type="predicted"/>
<organism evidence="1 2">
    <name type="scientific">Marmota monax</name>
    <name type="common">Woodchuck</name>
    <dbReference type="NCBI Taxonomy" id="9995"/>
    <lineage>
        <taxon>Eukaryota</taxon>
        <taxon>Metazoa</taxon>
        <taxon>Chordata</taxon>
        <taxon>Craniata</taxon>
        <taxon>Vertebrata</taxon>
        <taxon>Euteleostomi</taxon>
        <taxon>Mammalia</taxon>
        <taxon>Eutheria</taxon>
        <taxon>Euarchontoglires</taxon>
        <taxon>Glires</taxon>
        <taxon>Rodentia</taxon>
        <taxon>Sciuromorpha</taxon>
        <taxon>Sciuridae</taxon>
        <taxon>Xerinae</taxon>
        <taxon>Marmotini</taxon>
        <taxon>Marmota</taxon>
    </lineage>
</organism>
<dbReference type="AlphaFoldDB" id="A0A834UZC5"/>
<name>A0A834UZC5_MARMO</name>
<evidence type="ECO:0000313" key="2">
    <source>
        <dbReference type="Proteomes" id="UP000662637"/>
    </source>
</evidence>